<dbReference type="GO" id="GO:0051301">
    <property type="term" value="P:cell division"/>
    <property type="evidence" value="ECO:0007669"/>
    <property type="project" value="UniProtKB-KW"/>
</dbReference>
<proteinExistence type="inferred from homology"/>
<dbReference type="GO" id="GO:0044732">
    <property type="term" value="C:mitotic spindle pole body"/>
    <property type="evidence" value="ECO:0007669"/>
    <property type="project" value="TreeGrafter"/>
</dbReference>
<protein>
    <recommendedName>
        <fullName evidence="5">DASH complex subunit ASK1</fullName>
    </recommendedName>
</protein>
<dbReference type="Proteomes" id="UP000305067">
    <property type="component" value="Unassembled WGS sequence"/>
</dbReference>
<evidence type="ECO:0000256" key="7">
    <source>
        <dbReference type="ARBA" id="ARBA00022490"/>
    </source>
</evidence>
<evidence type="ECO:0000256" key="5">
    <source>
        <dbReference type="ARBA" id="ARBA00014520"/>
    </source>
</evidence>
<dbReference type="Pfam" id="PF08655">
    <property type="entry name" value="DASH_Ask1"/>
    <property type="match status" value="1"/>
</dbReference>
<feature type="compositionally biased region" description="Polar residues" evidence="16">
    <location>
        <begin position="435"/>
        <end position="453"/>
    </location>
</feature>
<feature type="compositionally biased region" description="Pro residues" evidence="16">
    <location>
        <begin position="8"/>
        <end position="20"/>
    </location>
</feature>
<evidence type="ECO:0000256" key="16">
    <source>
        <dbReference type="SAM" id="MobiDB-lite"/>
    </source>
</evidence>
<dbReference type="GO" id="GO:0005874">
    <property type="term" value="C:microtubule"/>
    <property type="evidence" value="ECO:0007669"/>
    <property type="project" value="UniProtKB-KW"/>
</dbReference>
<keyword evidence="13" id="KW-0539">Nucleus</keyword>
<evidence type="ECO:0000256" key="8">
    <source>
        <dbReference type="ARBA" id="ARBA00022618"/>
    </source>
</evidence>
<keyword evidence="14" id="KW-0131">Cell cycle</keyword>
<feature type="compositionally biased region" description="Polar residues" evidence="16">
    <location>
        <begin position="176"/>
        <end position="188"/>
    </location>
</feature>
<comment type="subcellular location">
    <subcellularLocation>
        <location evidence="3">Chromosome</location>
        <location evidence="3">Centromere</location>
        <location evidence="3">Kinetochore</location>
    </subcellularLocation>
    <subcellularLocation>
        <location evidence="2">Cytoplasm</location>
        <location evidence="2">Cytoskeleton</location>
        <location evidence="2">Spindle</location>
    </subcellularLocation>
    <subcellularLocation>
        <location evidence="1">Nucleus</location>
    </subcellularLocation>
</comment>
<evidence type="ECO:0000256" key="10">
    <source>
        <dbReference type="ARBA" id="ARBA00022776"/>
    </source>
</evidence>
<dbReference type="GO" id="GO:0042729">
    <property type="term" value="C:DASH complex"/>
    <property type="evidence" value="ECO:0007669"/>
    <property type="project" value="InterPro"/>
</dbReference>
<evidence type="ECO:0000256" key="14">
    <source>
        <dbReference type="ARBA" id="ARBA00023306"/>
    </source>
</evidence>
<dbReference type="GO" id="GO:0072686">
    <property type="term" value="C:mitotic spindle"/>
    <property type="evidence" value="ECO:0007669"/>
    <property type="project" value="InterPro"/>
</dbReference>
<comment type="similarity">
    <text evidence="4">Belongs to the DASH complex ASK1 family.</text>
</comment>
<feature type="region of interest" description="Disordered" evidence="16">
    <location>
        <begin position="503"/>
        <end position="655"/>
    </location>
</feature>
<keyword evidence="10" id="KW-0498">Mitosis</keyword>
<evidence type="ECO:0000256" key="2">
    <source>
        <dbReference type="ARBA" id="ARBA00004186"/>
    </source>
</evidence>
<feature type="compositionally biased region" description="Acidic residues" evidence="16">
    <location>
        <begin position="561"/>
        <end position="574"/>
    </location>
</feature>
<keyword evidence="18" id="KW-1185">Reference proteome</keyword>
<dbReference type="OrthoDB" id="5573898at2759"/>
<keyword evidence="6" id="KW-0158">Chromosome</keyword>
<gene>
    <name evidence="17" type="ORF">BDV98DRAFT_570203</name>
</gene>
<feature type="compositionally biased region" description="Low complexity" evidence="16">
    <location>
        <begin position="275"/>
        <end position="285"/>
    </location>
</feature>
<feature type="compositionally biased region" description="Basic and acidic residues" evidence="16">
    <location>
        <begin position="226"/>
        <end position="235"/>
    </location>
</feature>
<evidence type="ECO:0000256" key="1">
    <source>
        <dbReference type="ARBA" id="ARBA00004123"/>
    </source>
</evidence>
<evidence type="ECO:0000256" key="9">
    <source>
        <dbReference type="ARBA" id="ARBA00022701"/>
    </source>
</evidence>
<dbReference type="STRING" id="1884261.A0A5C3QE43"/>
<feature type="compositionally biased region" description="Basic and acidic residues" evidence="16">
    <location>
        <begin position="208"/>
        <end position="217"/>
    </location>
</feature>
<dbReference type="InterPro" id="IPR013964">
    <property type="entry name" value="DASH_Ask1"/>
</dbReference>
<keyword evidence="15" id="KW-0137">Centromere</keyword>
<evidence type="ECO:0000256" key="12">
    <source>
        <dbReference type="ARBA" id="ARBA00023212"/>
    </source>
</evidence>
<evidence type="ECO:0000256" key="4">
    <source>
        <dbReference type="ARBA" id="ARBA00010731"/>
    </source>
</evidence>
<dbReference type="PANTHER" id="PTHR28200">
    <property type="entry name" value="DASH COMPLEX SUBUNIT ASK1"/>
    <property type="match status" value="1"/>
</dbReference>
<feature type="region of interest" description="Disordered" evidence="16">
    <location>
        <begin position="204"/>
        <end position="313"/>
    </location>
</feature>
<feature type="compositionally biased region" description="Basic and acidic residues" evidence="16">
    <location>
        <begin position="644"/>
        <end position="655"/>
    </location>
</feature>
<feature type="compositionally biased region" description="Polar residues" evidence="16">
    <location>
        <begin position="369"/>
        <end position="400"/>
    </location>
</feature>
<feature type="region of interest" description="Disordered" evidence="16">
    <location>
        <begin position="369"/>
        <end position="463"/>
    </location>
</feature>
<feature type="compositionally biased region" description="Low complexity" evidence="16">
    <location>
        <begin position="504"/>
        <end position="513"/>
    </location>
</feature>
<evidence type="ECO:0000256" key="6">
    <source>
        <dbReference type="ARBA" id="ARBA00022454"/>
    </source>
</evidence>
<organism evidence="17 18">
    <name type="scientific">Pterulicium gracile</name>
    <dbReference type="NCBI Taxonomy" id="1884261"/>
    <lineage>
        <taxon>Eukaryota</taxon>
        <taxon>Fungi</taxon>
        <taxon>Dikarya</taxon>
        <taxon>Basidiomycota</taxon>
        <taxon>Agaricomycotina</taxon>
        <taxon>Agaricomycetes</taxon>
        <taxon>Agaricomycetidae</taxon>
        <taxon>Agaricales</taxon>
        <taxon>Pleurotineae</taxon>
        <taxon>Pterulaceae</taxon>
        <taxon>Pterulicium</taxon>
    </lineage>
</organism>
<evidence type="ECO:0000256" key="15">
    <source>
        <dbReference type="ARBA" id="ARBA00023328"/>
    </source>
</evidence>
<evidence type="ECO:0000313" key="18">
    <source>
        <dbReference type="Proteomes" id="UP000305067"/>
    </source>
</evidence>
<dbReference type="GO" id="GO:0008608">
    <property type="term" value="P:attachment of spindle microtubules to kinetochore"/>
    <property type="evidence" value="ECO:0007669"/>
    <property type="project" value="InterPro"/>
</dbReference>
<keyword evidence="7" id="KW-0963">Cytoplasm</keyword>
<accession>A0A5C3QE43</accession>
<feature type="region of interest" description="Disordered" evidence="16">
    <location>
        <begin position="472"/>
        <end position="491"/>
    </location>
</feature>
<evidence type="ECO:0000313" key="17">
    <source>
        <dbReference type="EMBL" id="TFK99816.1"/>
    </source>
</evidence>
<feature type="compositionally biased region" description="Acidic residues" evidence="16">
    <location>
        <begin position="524"/>
        <end position="536"/>
    </location>
</feature>
<keyword evidence="9" id="KW-0493">Microtubule</keyword>
<dbReference type="AlphaFoldDB" id="A0A5C3QE43"/>
<dbReference type="EMBL" id="ML178831">
    <property type="protein sequence ID" value="TFK99816.1"/>
    <property type="molecule type" value="Genomic_DNA"/>
</dbReference>
<keyword evidence="11" id="KW-0995">Kinetochore</keyword>
<evidence type="ECO:0000256" key="13">
    <source>
        <dbReference type="ARBA" id="ARBA00023242"/>
    </source>
</evidence>
<feature type="region of interest" description="Disordered" evidence="16">
    <location>
        <begin position="110"/>
        <end position="188"/>
    </location>
</feature>
<sequence>MPDDRPPIEPNPPRWQPNPDPMNIHVPGLDTDASYLDQIEQIDQLITIKLQNIDANFSKMNSILANSILPAVKRFSVGTEPARAAATFWTSFYEMAAQVRIPTFDEYQSMNETTEEPSSANLDQTRGQDQSESSSFFPSHAEQSGTTSESSFMPANAQFASTPAATTRSRHHYTQDSDQTGDPSWNATMESPLVRLGREIQSLDVDPDFTHRPERGGETSYLPPSSDRKAKERMLENPPKSSTKPTEPRDMIRQKYQFESNQSMAFADPSRTYARTPQRPTFTRPTKPREDDSDSDDEGLPAGMSPPKFMSPVLPRRKTGALLQSPAKQAVARITSDLVAGQSKGRGLNFVEYGDYKYNSYQPASVASTTSSQLPSIPSSYRTHSHNITTDSSVISSAPSLSRHFPAPGREDEEDSMQSDGGSLESMMQRAGLYSAQQNPPATSSSSRNTIGFSQDYDDEQDDEHTIAPLRRRARSQLGQSASHRDEATDEDLLALMQQVTSGNNRNNSISSSPPRPPISAALEDPDSDSPDDEGYELGGGGPNMGFPFLPPAGGPVGGDDSFDSTDSMEDEEIPPGALGAVPFGAIVEDSLSSDEDDFGPARGGMGSREDTESVFGPLPGSRGNSGMNMGFGNATSGDEEDEETRRLNLHRDDFDTVQFEYRVEDYPQESPVNMR</sequence>
<feature type="region of interest" description="Disordered" evidence="16">
    <location>
        <begin position="1"/>
        <end position="21"/>
    </location>
</feature>
<keyword evidence="12" id="KW-0206">Cytoskeleton</keyword>
<dbReference type="PANTHER" id="PTHR28200:SF1">
    <property type="entry name" value="DASH COMPLEX SUBUNIT ASK1"/>
    <property type="match status" value="1"/>
</dbReference>
<name>A0A5C3QE43_9AGAR</name>
<reference evidence="17 18" key="1">
    <citation type="journal article" date="2019" name="Nat. Ecol. Evol.">
        <title>Megaphylogeny resolves global patterns of mushroom evolution.</title>
        <authorList>
            <person name="Varga T."/>
            <person name="Krizsan K."/>
            <person name="Foldi C."/>
            <person name="Dima B."/>
            <person name="Sanchez-Garcia M."/>
            <person name="Sanchez-Ramirez S."/>
            <person name="Szollosi G.J."/>
            <person name="Szarkandi J.G."/>
            <person name="Papp V."/>
            <person name="Albert L."/>
            <person name="Andreopoulos W."/>
            <person name="Angelini C."/>
            <person name="Antonin V."/>
            <person name="Barry K.W."/>
            <person name="Bougher N.L."/>
            <person name="Buchanan P."/>
            <person name="Buyck B."/>
            <person name="Bense V."/>
            <person name="Catcheside P."/>
            <person name="Chovatia M."/>
            <person name="Cooper J."/>
            <person name="Damon W."/>
            <person name="Desjardin D."/>
            <person name="Finy P."/>
            <person name="Geml J."/>
            <person name="Haridas S."/>
            <person name="Hughes K."/>
            <person name="Justo A."/>
            <person name="Karasinski D."/>
            <person name="Kautmanova I."/>
            <person name="Kiss B."/>
            <person name="Kocsube S."/>
            <person name="Kotiranta H."/>
            <person name="LaButti K.M."/>
            <person name="Lechner B.E."/>
            <person name="Liimatainen K."/>
            <person name="Lipzen A."/>
            <person name="Lukacs Z."/>
            <person name="Mihaltcheva S."/>
            <person name="Morgado L.N."/>
            <person name="Niskanen T."/>
            <person name="Noordeloos M.E."/>
            <person name="Ohm R.A."/>
            <person name="Ortiz-Santana B."/>
            <person name="Ovrebo C."/>
            <person name="Racz N."/>
            <person name="Riley R."/>
            <person name="Savchenko A."/>
            <person name="Shiryaev A."/>
            <person name="Soop K."/>
            <person name="Spirin V."/>
            <person name="Szebenyi C."/>
            <person name="Tomsovsky M."/>
            <person name="Tulloss R.E."/>
            <person name="Uehling J."/>
            <person name="Grigoriev I.V."/>
            <person name="Vagvolgyi C."/>
            <person name="Papp T."/>
            <person name="Martin F.M."/>
            <person name="Miettinen O."/>
            <person name="Hibbett D.S."/>
            <person name="Nagy L.G."/>
        </authorList>
    </citation>
    <scope>NUCLEOTIDE SEQUENCE [LARGE SCALE GENOMIC DNA]</scope>
    <source>
        <strain evidence="17 18">CBS 309.79</strain>
    </source>
</reference>
<keyword evidence="8" id="KW-0132">Cell division</keyword>
<evidence type="ECO:0000256" key="3">
    <source>
        <dbReference type="ARBA" id="ARBA00004629"/>
    </source>
</evidence>
<feature type="compositionally biased region" description="Polar residues" evidence="16">
    <location>
        <begin position="110"/>
        <end position="167"/>
    </location>
</feature>
<evidence type="ECO:0000256" key="11">
    <source>
        <dbReference type="ARBA" id="ARBA00022838"/>
    </source>
</evidence>